<evidence type="ECO:0000313" key="2">
    <source>
        <dbReference type="EMBL" id="MDS0296891.1"/>
    </source>
</evidence>
<evidence type="ECO:0000256" key="1">
    <source>
        <dbReference type="SAM" id="Phobius"/>
    </source>
</evidence>
<keyword evidence="1" id="KW-0472">Membrane</keyword>
<keyword evidence="1" id="KW-0812">Transmembrane</keyword>
<accession>A0ABU2G7X3</accession>
<gene>
    <name evidence="2" type="ORF">NDI79_22245</name>
</gene>
<sequence>MEQHEEFRPPISTTDMYRQINPLLMSPTQLTTIALVVSGVVGVVAVGLSLMAYIRLRHTSYRRMLHPLIVVTIVFTVAHGLVFLLPTHPLVVDVLESLTVTGLAVGVVRLIQLHPRMKNAVGGE</sequence>
<feature type="transmembrane region" description="Helical" evidence="1">
    <location>
        <begin position="90"/>
        <end position="111"/>
    </location>
</feature>
<feature type="transmembrane region" description="Helical" evidence="1">
    <location>
        <begin position="65"/>
        <end position="84"/>
    </location>
</feature>
<protein>
    <submittedName>
        <fullName evidence="2">Uncharacterized protein</fullName>
    </submittedName>
</protein>
<dbReference type="EMBL" id="JAMQOQ010000009">
    <property type="protein sequence ID" value="MDS0296891.1"/>
    <property type="molecule type" value="Genomic_DNA"/>
</dbReference>
<organism evidence="2 3">
    <name type="scientific">Halogeometricum luteum</name>
    <dbReference type="NCBI Taxonomy" id="2950537"/>
    <lineage>
        <taxon>Archaea</taxon>
        <taxon>Methanobacteriati</taxon>
        <taxon>Methanobacteriota</taxon>
        <taxon>Stenosarchaea group</taxon>
        <taxon>Halobacteria</taxon>
        <taxon>Halobacteriales</taxon>
        <taxon>Haloferacaceae</taxon>
        <taxon>Halogeometricum</taxon>
    </lineage>
</organism>
<reference evidence="2 3" key="1">
    <citation type="submission" date="2022-06" db="EMBL/GenBank/DDBJ databases">
        <title>Halogeometricum sp. a new haloarchaeum isolate from saline soil.</title>
        <authorList>
            <person name="Strakova D."/>
            <person name="Galisteo C."/>
            <person name="Sanchez-Porro C."/>
            <person name="Ventosa A."/>
        </authorList>
    </citation>
    <scope>NUCLEOTIDE SEQUENCE [LARGE SCALE GENOMIC DNA]</scope>
    <source>
        <strain evidence="3">S3BR25-2</strain>
    </source>
</reference>
<feature type="transmembrane region" description="Helical" evidence="1">
    <location>
        <begin position="33"/>
        <end position="53"/>
    </location>
</feature>
<proteinExistence type="predicted"/>
<keyword evidence="3" id="KW-1185">Reference proteome</keyword>
<comment type="caution">
    <text evidence="2">The sequence shown here is derived from an EMBL/GenBank/DDBJ whole genome shotgun (WGS) entry which is preliminary data.</text>
</comment>
<keyword evidence="1" id="KW-1133">Transmembrane helix</keyword>
<evidence type="ECO:0000313" key="3">
    <source>
        <dbReference type="Proteomes" id="UP001254813"/>
    </source>
</evidence>
<name>A0ABU2G7X3_9EURY</name>
<dbReference type="Proteomes" id="UP001254813">
    <property type="component" value="Unassembled WGS sequence"/>
</dbReference>
<dbReference type="RefSeq" id="WP_310930827.1">
    <property type="nucleotide sequence ID" value="NZ_JAMQOQ010000009.1"/>
</dbReference>